<evidence type="ECO:0000313" key="7">
    <source>
        <dbReference type="Proteomes" id="UP000275719"/>
    </source>
</evidence>
<evidence type="ECO:0000256" key="3">
    <source>
        <dbReference type="PIRSR" id="PIRSR603782-1"/>
    </source>
</evidence>
<dbReference type="Pfam" id="PF02630">
    <property type="entry name" value="SCO1-SenC"/>
    <property type="match status" value="1"/>
</dbReference>
<proteinExistence type="inferred from homology"/>
<reference evidence="6 7" key="1">
    <citation type="submission" date="2018-11" db="EMBL/GenBank/DDBJ databases">
        <title>Flavobacterium sp. nov., YIM 102701-2 draft genome.</title>
        <authorList>
            <person name="Li G."/>
            <person name="Jiang Y."/>
        </authorList>
    </citation>
    <scope>NUCLEOTIDE SEQUENCE [LARGE SCALE GENOMIC DNA]</scope>
    <source>
        <strain evidence="6 7">YIM 102701-2</strain>
    </source>
</reference>
<dbReference type="PANTHER" id="PTHR12151">
    <property type="entry name" value="ELECTRON TRANSPORT PROTIN SCO1/SENC FAMILY MEMBER"/>
    <property type="match status" value="1"/>
</dbReference>
<evidence type="ECO:0000256" key="4">
    <source>
        <dbReference type="PIRSR" id="PIRSR603782-2"/>
    </source>
</evidence>
<dbReference type="PROSITE" id="PS51257">
    <property type="entry name" value="PROKAR_LIPOPROTEIN"/>
    <property type="match status" value="1"/>
</dbReference>
<name>A0A3P3W386_9FLAO</name>
<evidence type="ECO:0000313" key="6">
    <source>
        <dbReference type="EMBL" id="RRJ89430.1"/>
    </source>
</evidence>
<comment type="caution">
    <text evidence="6">The sequence shown here is derived from an EMBL/GenBank/DDBJ whole genome shotgun (WGS) entry which is preliminary data.</text>
</comment>
<dbReference type="Proteomes" id="UP000275719">
    <property type="component" value="Unassembled WGS sequence"/>
</dbReference>
<dbReference type="EMBL" id="RQVQ01000028">
    <property type="protein sequence ID" value="RRJ89430.1"/>
    <property type="molecule type" value="Genomic_DNA"/>
</dbReference>
<feature type="binding site" evidence="3">
    <location>
        <position position="162"/>
    </location>
    <ligand>
        <name>Cu cation</name>
        <dbReference type="ChEBI" id="CHEBI:23378"/>
    </ligand>
</feature>
<dbReference type="OrthoDB" id="9811998at2"/>
<dbReference type="PROSITE" id="PS51352">
    <property type="entry name" value="THIOREDOXIN_2"/>
    <property type="match status" value="1"/>
</dbReference>
<dbReference type="Gene3D" id="3.40.30.10">
    <property type="entry name" value="Glutaredoxin"/>
    <property type="match status" value="1"/>
</dbReference>
<sequence length="203" mass="23229">MKPVIFLILLCIVASCSEKSEKLPYLGNPTVINNVETQHSIKDFSFLNQDSLVVTNDTFKNKIYIADFIFLRCPTICPVMNMELKRVYDAFKDNDNILFVSHTVDPENDTIPVLKAYSENLEVNPKKWHFLWGEQKDIFDIAKNSYFTQAYEDLDAPGGYAHSGGFILVDKNRHIRGVYDGTNSVDVDRLIKEIVILLNEESN</sequence>
<dbReference type="InterPro" id="IPR013766">
    <property type="entry name" value="Thioredoxin_domain"/>
</dbReference>
<evidence type="ECO:0000256" key="2">
    <source>
        <dbReference type="ARBA" id="ARBA00023008"/>
    </source>
</evidence>
<gene>
    <name evidence="6" type="ORF">EG240_11825</name>
</gene>
<keyword evidence="4" id="KW-1015">Disulfide bond</keyword>
<feature type="binding site" evidence="3">
    <location>
        <position position="73"/>
    </location>
    <ligand>
        <name>Cu cation</name>
        <dbReference type="ChEBI" id="CHEBI:23378"/>
    </ligand>
</feature>
<dbReference type="CDD" id="cd02968">
    <property type="entry name" value="SCO"/>
    <property type="match status" value="1"/>
</dbReference>
<dbReference type="AlphaFoldDB" id="A0A3P3W386"/>
<evidence type="ECO:0000256" key="1">
    <source>
        <dbReference type="ARBA" id="ARBA00010996"/>
    </source>
</evidence>
<dbReference type="SUPFAM" id="SSF52833">
    <property type="entry name" value="Thioredoxin-like"/>
    <property type="match status" value="1"/>
</dbReference>
<dbReference type="PANTHER" id="PTHR12151:SF25">
    <property type="entry name" value="LINALOOL DEHYDRATASE_ISOMERASE DOMAIN-CONTAINING PROTEIN"/>
    <property type="match status" value="1"/>
</dbReference>
<dbReference type="RefSeq" id="WP_125019601.1">
    <property type="nucleotide sequence ID" value="NZ_RQVQ01000028.1"/>
</dbReference>
<dbReference type="GO" id="GO:0046872">
    <property type="term" value="F:metal ion binding"/>
    <property type="evidence" value="ECO:0007669"/>
    <property type="project" value="UniProtKB-KW"/>
</dbReference>
<feature type="disulfide bond" description="Redox-active" evidence="4">
    <location>
        <begin position="73"/>
        <end position="77"/>
    </location>
</feature>
<keyword evidence="7" id="KW-1185">Reference proteome</keyword>
<dbReference type="InterPro" id="IPR003782">
    <property type="entry name" value="SCO1/SenC"/>
</dbReference>
<keyword evidence="3" id="KW-0479">Metal-binding</keyword>
<accession>A0A3P3W386</accession>
<protein>
    <submittedName>
        <fullName evidence="6">SCO family protein</fullName>
    </submittedName>
</protein>
<evidence type="ECO:0000259" key="5">
    <source>
        <dbReference type="PROSITE" id="PS51352"/>
    </source>
</evidence>
<feature type="binding site" evidence="3">
    <location>
        <position position="77"/>
    </location>
    <ligand>
        <name>Cu cation</name>
        <dbReference type="ChEBI" id="CHEBI:23378"/>
    </ligand>
</feature>
<organism evidence="6 7">
    <name type="scientific">Paenimyroides tangerinum</name>
    <dbReference type="NCBI Taxonomy" id="2488728"/>
    <lineage>
        <taxon>Bacteria</taxon>
        <taxon>Pseudomonadati</taxon>
        <taxon>Bacteroidota</taxon>
        <taxon>Flavobacteriia</taxon>
        <taxon>Flavobacteriales</taxon>
        <taxon>Flavobacteriaceae</taxon>
        <taxon>Paenimyroides</taxon>
    </lineage>
</organism>
<keyword evidence="2 3" id="KW-0186">Copper</keyword>
<feature type="domain" description="Thioredoxin" evidence="5">
    <location>
        <begin position="17"/>
        <end position="199"/>
    </location>
</feature>
<dbReference type="InterPro" id="IPR036249">
    <property type="entry name" value="Thioredoxin-like_sf"/>
</dbReference>
<comment type="similarity">
    <text evidence="1">Belongs to the SCO1/2 family.</text>
</comment>